<dbReference type="RefSeq" id="WP_171721099.1">
    <property type="nucleotide sequence ID" value="NZ_WHOB01000098.1"/>
</dbReference>
<protein>
    <recommendedName>
        <fullName evidence="1">ABC-three component systems C-terminal domain-containing protein</fullName>
    </recommendedName>
</protein>
<keyword evidence="3" id="KW-1185">Reference proteome</keyword>
<dbReference type="EMBL" id="WHOB01000098">
    <property type="protein sequence ID" value="NOU84131.1"/>
    <property type="molecule type" value="Genomic_DNA"/>
</dbReference>
<dbReference type="Pfam" id="PF20283">
    <property type="entry name" value="CTD7"/>
    <property type="match status" value="1"/>
</dbReference>
<name>A0ABX1YT95_9BACL</name>
<evidence type="ECO:0000259" key="1">
    <source>
        <dbReference type="Pfam" id="PF20283"/>
    </source>
</evidence>
<dbReference type="InterPro" id="IPR046913">
    <property type="entry name" value="ABC-3C_CTD7"/>
</dbReference>
<sequence>MGGTKQHTAAGQMAGYLFQPERALYWLAKSSDGSQIGIETEDDIVIKAINNEITGREQDKHSTSDNIPFGDSSKDLWNTLRIWCMAIQSNEVNVEQCQFHLVTNKILPEGITKRLGRAATDIDAKACLEELRRKALILPDYISEIGKQVCQSEDTVLLKLIKNIVVSDSADGAHGSELKDQVRSLLLIPSDVPYDEVYNGLLGWIHSCALNAWRNRKPAWLQRELFTLYYHRLLTKYKIRPFIETAKSLMPVSDGERNHYMNELFVRQLYLLSFEQSDDLLIDAIDDYLCNATERTRFSVAGNLTKEDLELFDEALSERWQLIHSVKKQTFKIKKRTSDDVQTLGELIGLEVLSETLDHNESLAGVATEQSYLTRGSYHHLANQMLVGWHPEYAQLLGGTAKNAK</sequence>
<feature type="domain" description="ABC-three component systems C-terminal" evidence="1">
    <location>
        <begin position="265"/>
        <end position="397"/>
    </location>
</feature>
<dbReference type="Proteomes" id="UP000596857">
    <property type="component" value="Unassembled WGS sequence"/>
</dbReference>
<proteinExistence type="predicted"/>
<reference evidence="2 3" key="1">
    <citation type="submission" date="2019-10" db="EMBL/GenBank/DDBJ databases">
        <title>Description of Paenibacillus terricola sp. nov.</title>
        <authorList>
            <person name="Carlier A."/>
            <person name="Qi S."/>
        </authorList>
    </citation>
    <scope>NUCLEOTIDE SEQUENCE [LARGE SCALE GENOMIC DNA]</scope>
    <source>
        <strain evidence="2 3">LMG 31459</strain>
    </source>
</reference>
<gene>
    <name evidence="2" type="ORF">GC101_35365</name>
</gene>
<evidence type="ECO:0000313" key="2">
    <source>
        <dbReference type="EMBL" id="NOU84131.1"/>
    </source>
</evidence>
<comment type="caution">
    <text evidence="2">The sequence shown here is derived from an EMBL/GenBank/DDBJ whole genome shotgun (WGS) entry which is preliminary data.</text>
</comment>
<organism evidence="2 3">
    <name type="scientific">Paenibacillus phytohabitans</name>
    <dbReference type="NCBI Taxonomy" id="2654978"/>
    <lineage>
        <taxon>Bacteria</taxon>
        <taxon>Bacillati</taxon>
        <taxon>Bacillota</taxon>
        <taxon>Bacilli</taxon>
        <taxon>Bacillales</taxon>
        <taxon>Paenibacillaceae</taxon>
        <taxon>Paenibacillus</taxon>
    </lineage>
</organism>
<accession>A0ABX1YT95</accession>
<evidence type="ECO:0000313" key="3">
    <source>
        <dbReference type="Proteomes" id="UP000596857"/>
    </source>
</evidence>